<comment type="similarity">
    <text evidence="2">Belongs to the DIPK family.</text>
</comment>
<evidence type="ECO:0000313" key="11">
    <source>
        <dbReference type="Proteomes" id="UP000694844"/>
    </source>
</evidence>
<keyword evidence="11" id="KW-1185">Reference proteome</keyword>
<protein>
    <submittedName>
        <fullName evidence="12">Protein FAM69C-like</fullName>
    </submittedName>
</protein>
<evidence type="ECO:0000256" key="6">
    <source>
        <dbReference type="ARBA" id="ARBA00022989"/>
    </source>
</evidence>
<dbReference type="InterPro" id="IPR029244">
    <property type="entry name" value="FAM69_N"/>
</dbReference>
<evidence type="ECO:0000256" key="8">
    <source>
        <dbReference type="ARBA" id="ARBA00023157"/>
    </source>
</evidence>
<dbReference type="Pfam" id="PF12260">
    <property type="entry name" value="PIP49_C"/>
    <property type="match status" value="1"/>
</dbReference>
<keyword evidence="8" id="KW-1015">Disulfide bond</keyword>
<organism evidence="11 12">
    <name type="scientific">Crassostrea virginica</name>
    <name type="common">Eastern oyster</name>
    <dbReference type="NCBI Taxonomy" id="6565"/>
    <lineage>
        <taxon>Eukaryota</taxon>
        <taxon>Metazoa</taxon>
        <taxon>Spiralia</taxon>
        <taxon>Lophotrochozoa</taxon>
        <taxon>Mollusca</taxon>
        <taxon>Bivalvia</taxon>
        <taxon>Autobranchia</taxon>
        <taxon>Pteriomorphia</taxon>
        <taxon>Ostreida</taxon>
        <taxon>Ostreoidea</taxon>
        <taxon>Ostreidae</taxon>
        <taxon>Crassostrea</taxon>
    </lineage>
</organism>
<dbReference type="PANTHER" id="PTHR21093:SF2">
    <property type="entry name" value="DIVERGENT PROTEIN KINASE DOMAIN 1C"/>
    <property type="match status" value="1"/>
</dbReference>
<dbReference type="Pfam" id="PF14875">
    <property type="entry name" value="PIP49_N"/>
    <property type="match status" value="1"/>
</dbReference>
<evidence type="ECO:0000256" key="2">
    <source>
        <dbReference type="ARBA" id="ARBA00006338"/>
    </source>
</evidence>
<evidence type="ECO:0000256" key="7">
    <source>
        <dbReference type="ARBA" id="ARBA00023136"/>
    </source>
</evidence>
<keyword evidence="3" id="KW-0812">Transmembrane</keyword>
<dbReference type="GeneID" id="111136906"/>
<evidence type="ECO:0000259" key="9">
    <source>
        <dbReference type="Pfam" id="PF12260"/>
    </source>
</evidence>
<dbReference type="RefSeq" id="XP_022343782.1">
    <property type="nucleotide sequence ID" value="XM_022488074.1"/>
</dbReference>
<evidence type="ECO:0000256" key="5">
    <source>
        <dbReference type="ARBA" id="ARBA00022968"/>
    </source>
</evidence>
<feature type="domain" description="FAM69 N-terminal" evidence="10">
    <location>
        <begin position="11"/>
        <end position="112"/>
    </location>
</feature>
<proteinExistence type="inferred from homology"/>
<evidence type="ECO:0000313" key="12">
    <source>
        <dbReference type="RefSeq" id="XP_022343782.1"/>
    </source>
</evidence>
<dbReference type="GO" id="GO:0005789">
    <property type="term" value="C:endoplasmic reticulum membrane"/>
    <property type="evidence" value="ECO:0007669"/>
    <property type="project" value="UniProtKB-SubCell"/>
</dbReference>
<reference evidence="12" key="1">
    <citation type="submission" date="2025-08" db="UniProtKB">
        <authorList>
            <consortium name="RefSeq"/>
        </authorList>
    </citation>
    <scope>IDENTIFICATION</scope>
    <source>
        <tissue evidence="12">Whole sample</tissue>
    </source>
</reference>
<keyword evidence="4" id="KW-0256">Endoplasmic reticulum</keyword>
<evidence type="ECO:0000256" key="4">
    <source>
        <dbReference type="ARBA" id="ARBA00022824"/>
    </source>
</evidence>
<evidence type="ECO:0000256" key="3">
    <source>
        <dbReference type="ARBA" id="ARBA00022692"/>
    </source>
</evidence>
<evidence type="ECO:0000259" key="10">
    <source>
        <dbReference type="Pfam" id="PF14875"/>
    </source>
</evidence>
<gene>
    <name evidence="12" type="primary">LOC111136906</name>
</gene>
<evidence type="ECO:0000256" key="1">
    <source>
        <dbReference type="ARBA" id="ARBA00004648"/>
    </source>
</evidence>
<comment type="subcellular location">
    <subcellularLocation>
        <location evidence="1">Endoplasmic reticulum membrane</location>
        <topology evidence="1">Single-pass type II membrane protein</topology>
    </subcellularLocation>
</comment>
<keyword evidence="6" id="KW-1133">Transmembrane helix</keyword>
<dbReference type="InterPro" id="IPR022049">
    <property type="entry name" value="FAM69_kinase_dom"/>
</dbReference>
<dbReference type="Proteomes" id="UP000694844">
    <property type="component" value="Chromosome 5"/>
</dbReference>
<dbReference type="PANTHER" id="PTHR21093">
    <property type="entry name" value="DIVERGENT PROTEIN KINASE DOMAIN 1C-RELATED"/>
    <property type="match status" value="1"/>
</dbReference>
<dbReference type="OrthoDB" id="6131328at2759"/>
<accession>A0A8B8EV32</accession>
<dbReference type="AlphaFoldDB" id="A0A8B8EV32"/>
<keyword evidence="7" id="KW-0472">Membrane</keyword>
<name>A0A8B8EV32_CRAVI</name>
<keyword evidence="5" id="KW-0735">Signal-anchor</keyword>
<sequence>MRLRAMALWRCAHVLLVLSVLCVKALVLLYAANVVLVLTFDPPCSDEEALKAIEQLCWEAIRGEMFGNLCAPLCDTLDIRYRFCSKKGGEKDVYFVSWHNFSSSSVVQLVMKKAKYSEKLLSDFYSAGTTLTYELEQRFLIEINQYLNQHTTEKKVHNIQDVVQLFWTITKDSANKRKLNVLRNMHGLALHNEYVFSLLYPNNDAIPRLYGSCGLFYFMEQVPFTLNDVGATWSFRTSVARKLLDLVYRLDNSFHERLHVCDVKLDNFGIDNMSGQITILDADSVMINSVFEHKLAELHCLDDQDCSIGNCRGACDKNQGKCFPFRTNSNLQAICEEIFAKSDANEHNGLLREAPTNVKRELQRILQQCIGTNLLRTGSQKIESKNIITQLEKILLEKPPDD</sequence>
<feature type="domain" description="FAM69 protein-kinase" evidence="9">
    <location>
        <begin position="188"/>
        <end position="370"/>
    </location>
</feature>
<dbReference type="KEGG" id="cvn:111136906"/>